<proteinExistence type="predicted"/>
<dbReference type="GO" id="GO:0071897">
    <property type="term" value="P:DNA biosynthetic process"/>
    <property type="evidence" value="ECO:0007669"/>
    <property type="project" value="UniProtKB-ARBA"/>
</dbReference>
<evidence type="ECO:0000313" key="2">
    <source>
        <dbReference type="EMBL" id="CAB0029854.1"/>
    </source>
</evidence>
<keyword evidence="3" id="KW-1185">Reference proteome</keyword>
<dbReference type="Pfam" id="PF00078">
    <property type="entry name" value="RVT_1"/>
    <property type="match status" value="1"/>
</dbReference>
<dbReference type="InterPro" id="IPR043502">
    <property type="entry name" value="DNA/RNA_pol_sf"/>
</dbReference>
<gene>
    <name evidence="2" type="ORF">TBRA_LOCUS1878</name>
</gene>
<dbReference type="PANTHER" id="PTHR19446">
    <property type="entry name" value="REVERSE TRANSCRIPTASES"/>
    <property type="match status" value="1"/>
</dbReference>
<dbReference type="Proteomes" id="UP000479190">
    <property type="component" value="Unassembled WGS sequence"/>
</dbReference>
<reference evidence="2 3" key="1">
    <citation type="submission" date="2020-02" db="EMBL/GenBank/DDBJ databases">
        <authorList>
            <person name="Ferguson B K."/>
        </authorList>
    </citation>
    <scope>NUCLEOTIDE SEQUENCE [LARGE SCALE GENOMIC DNA]</scope>
</reference>
<evidence type="ECO:0000313" key="3">
    <source>
        <dbReference type="Proteomes" id="UP000479190"/>
    </source>
</evidence>
<name>A0A6H5I4Z0_9HYME</name>
<dbReference type="CDD" id="cd01650">
    <property type="entry name" value="RT_nLTR_like"/>
    <property type="match status" value="1"/>
</dbReference>
<dbReference type="PROSITE" id="PS50878">
    <property type="entry name" value="RT_POL"/>
    <property type="match status" value="1"/>
</dbReference>
<dbReference type="OrthoDB" id="7700848at2759"/>
<dbReference type="SUPFAM" id="SSF56672">
    <property type="entry name" value="DNA/RNA polymerases"/>
    <property type="match status" value="1"/>
</dbReference>
<organism evidence="2 3">
    <name type="scientific">Trichogramma brassicae</name>
    <dbReference type="NCBI Taxonomy" id="86971"/>
    <lineage>
        <taxon>Eukaryota</taxon>
        <taxon>Metazoa</taxon>
        <taxon>Ecdysozoa</taxon>
        <taxon>Arthropoda</taxon>
        <taxon>Hexapoda</taxon>
        <taxon>Insecta</taxon>
        <taxon>Pterygota</taxon>
        <taxon>Neoptera</taxon>
        <taxon>Endopterygota</taxon>
        <taxon>Hymenoptera</taxon>
        <taxon>Apocrita</taxon>
        <taxon>Proctotrupomorpha</taxon>
        <taxon>Chalcidoidea</taxon>
        <taxon>Trichogrammatidae</taxon>
        <taxon>Trichogramma</taxon>
    </lineage>
</organism>
<evidence type="ECO:0000259" key="1">
    <source>
        <dbReference type="PROSITE" id="PS50878"/>
    </source>
</evidence>
<dbReference type="AlphaFoldDB" id="A0A6H5I4Z0"/>
<sequence length="362" mass="39760">MSRLRGPRANSPSSPTLVNRIVAALFPRVPDKPALPPPLQARAIVPAVTMEELRGACRRIKDHTAPGPDGVPNVAIKIAIATHPDIFLQVYTACLRTGKPPEEPSSCRPLCMLNTAGKILERIICDRLEAITESPGSLSDHQYGFQKGRSTINAIENVIATAREAIAGKRWNRGTKKYSAVVTLDVKNAFNSARWNNIHAALRQMHVPECLLRIIRSYLSARLLDYDTDDGPETHRVTAGVPQGSVLGPILWNVMLDTVLHLNFRGSVKIVGFADGIALVAVAKHLWQIEHNLNSAIAQVHGALQDLSLVTADHKTEALLITSRKKMETITITVGDCSIMSTPCIRYMGLHIDSRLRFDQHL</sequence>
<accession>A0A6H5I4Z0</accession>
<dbReference type="EMBL" id="CADCXV010000358">
    <property type="protein sequence ID" value="CAB0029854.1"/>
    <property type="molecule type" value="Genomic_DNA"/>
</dbReference>
<dbReference type="InterPro" id="IPR000477">
    <property type="entry name" value="RT_dom"/>
</dbReference>
<protein>
    <recommendedName>
        <fullName evidence="1">Reverse transcriptase domain-containing protein</fullName>
    </recommendedName>
</protein>
<feature type="domain" description="Reverse transcriptase" evidence="1">
    <location>
        <begin position="79"/>
        <end position="352"/>
    </location>
</feature>